<keyword evidence="4" id="KW-0132">Cell division</keyword>
<name>A0A975AVS3_9THEO</name>
<dbReference type="NCBIfam" id="TIGR00180">
    <property type="entry name" value="parB_part"/>
    <property type="match status" value="1"/>
</dbReference>
<dbReference type="InterPro" id="IPR004437">
    <property type="entry name" value="ParB/RepB/Spo0J"/>
</dbReference>
<dbReference type="GO" id="GO:0045881">
    <property type="term" value="P:positive regulation of sporulation resulting in formation of a cellular spore"/>
    <property type="evidence" value="ECO:0007669"/>
    <property type="project" value="TreeGrafter"/>
</dbReference>
<dbReference type="EMBL" id="CP060096">
    <property type="protein sequence ID" value="QSZ27362.1"/>
    <property type="molecule type" value="Genomic_DNA"/>
</dbReference>
<dbReference type="Proteomes" id="UP000671913">
    <property type="component" value="Chromosome"/>
</dbReference>
<evidence type="ECO:0000256" key="5">
    <source>
        <dbReference type="ARBA" id="ARBA00023125"/>
    </source>
</evidence>
<dbReference type="InterPro" id="IPR041468">
    <property type="entry name" value="HTH_ParB/Spo0J"/>
</dbReference>
<dbReference type="GO" id="GO:0007059">
    <property type="term" value="P:chromosome segregation"/>
    <property type="evidence" value="ECO:0007669"/>
    <property type="project" value="TreeGrafter"/>
</dbReference>
<evidence type="ECO:0000256" key="1">
    <source>
        <dbReference type="ARBA" id="ARBA00004453"/>
    </source>
</evidence>
<keyword evidence="5" id="KW-0238">DNA-binding</keyword>
<protein>
    <submittedName>
        <fullName evidence="9">Nucleoid occlusion protein</fullName>
    </submittedName>
</protein>
<evidence type="ECO:0000256" key="4">
    <source>
        <dbReference type="ARBA" id="ARBA00022618"/>
    </source>
</evidence>
<dbReference type="Pfam" id="PF02195">
    <property type="entry name" value="ParB_N"/>
    <property type="match status" value="1"/>
</dbReference>
<dbReference type="InterPro" id="IPR003115">
    <property type="entry name" value="ParB_N"/>
</dbReference>
<dbReference type="PANTHER" id="PTHR33375">
    <property type="entry name" value="CHROMOSOME-PARTITIONING PROTEIN PARB-RELATED"/>
    <property type="match status" value="1"/>
</dbReference>
<gene>
    <name evidence="9" type="primary">noc</name>
    <name evidence="9" type="ORF">ACETAC_11130</name>
</gene>
<organism evidence="9 10">
    <name type="scientific">Aceticella autotrophica</name>
    <dbReference type="NCBI Taxonomy" id="2755338"/>
    <lineage>
        <taxon>Bacteria</taxon>
        <taxon>Bacillati</taxon>
        <taxon>Bacillota</taxon>
        <taxon>Clostridia</taxon>
        <taxon>Thermoanaerobacterales</taxon>
        <taxon>Thermoanaerobacteraceae</taxon>
        <taxon>Aceticella</taxon>
    </lineage>
</organism>
<evidence type="ECO:0000256" key="6">
    <source>
        <dbReference type="ARBA" id="ARBA00023210"/>
    </source>
</evidence>
<dbReference type="GO" id="GO:0000917">
    <property type="term" value="P:division septum assembly"/>
    <property type="evidence" value="ECO:0007669"/>
    <property type="project" value="UniProtKB-KW"/>
</dbReference>
<dbReference type="InterPro" id="IPR023705">
    <property type="entry name" value="Nucleoid_occlusion_protein"/>
</dbReference>
<dbReference type="Gene3D" id="1.10.10.2830">
    <property type="match status" value="1"/>
</dbReference>
<evidence type="ECO:0000256" key="2">
    <source>
        <dbReference type="ARBA" id="ARBA00006295"/>
    </source>
</evidence>
<dbReference type="AlphaFoldDB" id="A0A975AVS3"/>
<dbReference type="SUPFAM" id="SSF110849">
    <property type="entry name" value="ParB/Sulfiredoxin"/>
    <property type="match status" value="1"/>
</dbReference>
<dbReference type="InterPro" id="IPR050336">
    <property type="entry name" value="Chromosome_partition/occlusion"/>
</dbReference>
<evidence type="ECO:0000313" key="10">
    <source>
        <dbReference type="Proteomes" id="UP000671913"/>
    </source>
</evidence>
<dbReference type="NCBIfam" id="TIGR04285">
    <property type="entry name" value="nucleoid_noc"/>
    <property type="match status" value="1"/>
</dbReference>
<dbReference type="Pfam" id="PF17762">
    <property type="entry name" value="HTH_ParB"/>
    <property type="match status" value="1"/>
</dbReference>
<dbReference type="FunFam" id="1.10.10.2830:FF:000001">
    <property type="entry name" value="Chromosome partitioning protein ParB"/>
    <property type="match status" value="1"/>
</dbReference>
<keyword evidence="10" id="KW-1185">Reference proteome</keyword>
<evidence type="ECO:0000313" key="9">
    <source>
        <dbReference type="EMBL" id="QSZ27362.1"/>
    </source>
</evidence>
<comment type="subcellular location">
    <subcellularLocation>
        <location evidence="1">Cytoplasm</location>
        <location evidence="1">Nucleoid</location>
    </subcellularLocation>
</comment>
<keyword evidence="3" id="KW-0963">Cytoplasm</keyword>
<reference evidence="9" key="1">
    <citation type="submission" date="2020-08" db="EMBL/GenBank/DDBJ databases">
        <title>Genomic insights into the carbon and energy metabolism of the first obligate autotrophic acetogenic bacterium Aceticella autotrophica gen. nov., sp. nov.</title>
        <authorList>
            <person name="Toshchakov S.V."/>
            <person name="Elcheninov A.G."/>
            <person name="Kublanov I.V."/>
            <person name="Frolov E.N."/>
            <person name="Lebedinsky A.V."/>
        </authorList>
    </citation>
    <scope>NUCLEOTIDE SEQUENCE</scope>
    <source>
        <strain evidence="9">3443-3Ac</strain>
    </source>
</reference>
<keyword evidence="6" id="KW-0717">Septation</keyword>
<dbReference type="GO" id="GO:0005694">
    <property type="term" value="C:chromosome"/>
    <property type="evidence" value="ECO:0007669"/>
    <property type="project" value="TreeGrafter"/>
</dbReference>
<feature type="domain" description="ParB-like N-terminal" evidence="8">
    <location>
        <begin position="10"/>
        <end position="100"/>
    </location>
</feature>
<proteinExistence type="inferred from homology"/>
<dbReference type="GO" id="GO:0009295">
    <property type="term" value="C:nucleoid"/>
    <property type="evidence" value="ECO:0007669"/>
    <property type="project" value="UniProtKB-SubCell"/>
</dbReference>
<dbReference type="RefSeq" id="WP_284680056.1">
    <property type="nucleotide sequence ID" value="NZ_CP060096.1"/>
</dbReference>
<dbReference type="PANTHER" id="PTHR33375:SF8">
    <property type="entry name" value="NUCLEOID OCCLUSION PROTEIN"/>
    <property type="match status" value="1"/>
</dbReference>
<dbReference type="FunFam" id="3.90.1530.30:FF:000001">
    <property type="entry name" value="Chromosome partitioning protein ParB"/>
    <property type="match status" value="1"/>
</dbReference>
<dbReference type="SMART" id="SM00470">
    <property type="entry name" value="ParB"/>
    <property type="match status" value="1"/>
</dbReference>
<evidence type="ECO:0000256" key="7">
    <source>
        <dbReference type="ARBA" id="ARBA00023306"/>
    </source>
</evidence>
<sequence length="267" mass="30988">MVSIKSKEIRYLPIDDIKPNPYQPRKIFNSANLQELCESIKVYGVIQPISVRIVNGSSYELVAGERRLRASKLAGLKTIPAIIIDAYDEDSAVISLIENLQRKDLNFIEEAEAYHNLITDHNLTQEKLAYMIGKSQSTIANKMRILKLSDNIKNRLIENNLTERHARALLKLPDSELQEIAIENIINKKYNVKETEKFVKSLINKITTEKDKKEEKKKIIRFYKDIRIYINTIKQAIELMNKAGINAEYTENNFDDYIEFNIKIQKK</sequence>
<evidence type="ECO:0000256" key="3">
    <source>
        <dbReference type="ARBA" id="ARBA00022490"/>
    </source>
</evidence>
<dbReference type="InterPro" id="IPR036086">
    <property type="entry name" value="ParB/Sulfiredoxin_sf"/>
</dbReference>
<dbReference type="KEGG" id="aaut:ACETAC_11130"/>
<dbReference type="GO" id="GO:0003677">
    <property type="term" value="F:DNA binding"/>
    <property type="evidence" value="ECO:0007669"/>
    <property type="project" value="UniProtKB-KW"/>
</dbReference>
<comment type="similarity">
    <text evidence="2">Belongs to the ParB family.</text>
</comment>
<evidence type="ECO:0000259" key="8">
    <source>
        <dbReference type="SMART" id="SM00470"/>
    </source>
</evidence>
<accession>A0A975AVS3</accession>
<dbReference type="Gene3D" id="3.90.1530.30">
    <property type="match status" value="1"/>
</dbReference>
<keyword evidence="7" id="KW-0131">Cell cycle</keyword>
<dbReference type="CDD" id="cd16393">
    <property type="entry name" value="SPO0J_N"/>
    <property type="match status" value="1"/>
</dbReference>